<accession>A0AA38VXD3</accession>
<evidence type="ECO:0000313" key="4">
    <source>
        <dbReference type="Proteomes" id="UP001174691"/>
    </source>
</evidence>
<dbReference type="AlphaFoldDB" id="A0AA38VXD3"/>
<proteinExistence type="predicted"/>
<feature type="region of interest" description="Disordered" evidence="2">
    <location>
        <begin position="429"/>
        <end position="448"/>
    </location>
</feature>
<feature type="compositionally biased region" description="Polar residues" evidence="2">
    <location>
        <begin position="64"/>
        <end position="80"/>
    </location>
</feature>
<organism evidence="3 4">
    <name type="scientific">Coniochaeta hoffmannii</name>
    <dbReference type="NCBI Taxonomy" id="91930"/>
    <lineage>
        <taxon>Eukaryota</taxon>
        <taxon>Fungi</taxon>
        <taxon>Dikarya</taxon>
        <taxon>Ascomycota</taxon>
        <taxon>Pezizomycotina</taxon>
        <taxon>Sordariomycetes</taxon>
        <taxon>Sordariomycetidae</taxon>
        <taxon>Coniochaetales</taxon>
        <taxon>Coniochaetaceae</taxon>
        <taxon>Coniochaeta</taxon>
    </lineage>
</organism>
<dbReference type="InterPro" id="IPR015943">
    <property type="entry name" value="WD40/YVTN_repeat-like_dom_sf"/>
</dbReference>
<keyword evidence="1" id="KW-0175">Coiled coil</keyword>
<name>A0AA38VXD3_9PEZI</name>
<comment type="caution">
    <text evidence="3">The sequence shown here is derived from an EMBL/GenBank/DDBJ whole genome shotgun (WGS) entry which is preliminary data.</text>
</comment>
<dbReference type="Proteomes" id="UP001174691">
    <property type="component" value="Unassembled WGS sequence"/>
</dbReference>
<reference evidence="3" key="1">
    <citation type="submission" date="2022-07" db="EMBL/GenBank/DDBJ databases">
        <title>Fungi with potential for degradation of polypropylene.</title>
        <authorList>
            <person name="Gostincar C."/>
        </authorList>
    </citation>
    <scope>NUCLEOTIDE SEQUENCE</scope>
    <source>
        <strain evidence="3">EXF-13287</strain>
    </source>
</reference>
<evidence type="ECO:0000256" key="1">
    <source>
        <dbReference type="SAM" id="Coils"/>
    </source>
</evidence>
<gene>
    <name evidence="3" type="ORF">NKR19_g4181</name>
</gene>
<evidence type="ECO:0000313" key="3">
    <source>
        <dbReference type="EMBL" id="KAJ9156758.1"/>
    </source>
</evidence>
<dbReference type="SUPFAM" id="SSF50978">
    <property type="entry name" value="WD40 repeat-like"/>
    <property type="match status" value="1"/>
</dbReference>
<dbReference type="InterPro" id="IPR036322">
    <property type="entry name" value="WD40_repeat_dom_sf"/>
</dbReference>
<feature type="region of interest" description="Disordered" evidence="2">
    <location>
        <begin position="225"/>
        <end position="254"/>
    </location>
</feature>
<evidence type="ECO:0000256" key="2">
    <source>
        <dbReference type="SAM" id="MobiDB-lite"/>
    </source>
</evidence>
<dbReference type="Gene3D" id="2.130.10.10">
    <property type="entry name" value="YVTN repeat-like/Quinoprotein amine dehydrogenase"/>
    <property type="match status" value="1"/>
</dbReference>
<feature type="coiled-coil region" evidence="1">
    <location>
        <begin position="724"/>
        <end position="751"/>
    </location>
</feature>
<dbReference type="EMBL" id="JANBVN010000051">
    <property type="protein sequence ID" value="KAJ9156758.1"/>
    <property type="molecule type" value="Genomic_DNA"/>
</dbReference>
<feature type="region of interest" description="Disordered" evidence="2">
    <location>
        <begin position="565"/>
        <end position="587"/>
    </location>
</feature>
<protein>
    <submittedName>
        <fullName evidence="3">Nucleoporin NUP37</fullName>
    </submittedName>
</protein>
<keyword evidence="4" id="KW-1185">Reference proteome</keyword>
<sequence length="757" mass="80268">MAALPSPRVRRTAQNTQYAYNLSRRIYDVKSYPVQTAQGATVLIYAHESGVTLLWRGGRRFRSPPNQSGKQSKQNGTSSDDALMIIDSDDEQPATAEPDKPEFEEATQDDTSSFPDVVQTLDLSLGTAVLHIAVLPMAPSTPDAAAASSSPYLKDRMVFAVSCATGEIYVVTVPLTPPSHQLKAKVMLNKDLLATRAGNGTWGETLTCLGGQSRHSDGLAMSLVAPQKPSSENSRSRDRSVSRQPGSTRVVVASHTREASGTLRLWDVALASKAGSMPRLDPFQTEYLPTPLTGISFNPAQPTQLLAVTSPHAVRVYDYSTPSLPEDISEGPFPTQGSWLLSLYPPFARGSVMSTARKPIIAADWVAHGRAVLTLLADGQWGIWDIAGAHAASGNASSTPGLFSKASAGLRGAALTTFSATGFLEGTSPLRNPVSHKSPSVPGSGSDFVPMTPHTRRDALAASMGGGVEKLAAVKGGIAVLRAQPLRATAAPTGTDESAVLWIGGADPIVAVIPAVSRFWDAQLRRGSGGGVNLFSGAQPTRMIRLADLGAGLLGERCTGVEAVIRGSNRRPDSDSGDDASSSAHGLPIDVLIQGESRLVAVRESEDSTPSANRLLGLHKKKRISSRSASAIIAYPRPEKPSSIAFNLSVSRPGNLGRSTSRRAPVKGLFDKPADKALPSTEAESGGAKSRPLGARDAGLAFAQSMALAADASDNEVEADERDVEEEMLDIMEIDRELEEMERERDSGRKHVFFEED</sequence>
<feature type="region of interest" description="Disordered" evidence="2">
    <location>
        <begin position="58"/>
        <end position="112"/>
    </location>
</feature>
<feature type="region of interest" description="Disordered" evidence="2">
    <location>
        <begin position="656"/>
        <end position="693"/>
    </location>
</feature>